<feature type="domain" description="DALR anticodon binding" evidence="13">
    <location>
        <begin position="424"/>
        <end position="542"/>
    </location>
</feature>
<dbReference type="AlphaFoldDB" id="C5CE24"/>
<dbReference type="SUPFAM" id="SSF55190">
    <property type="entry name" value="Arginyl-tRNA synthetase (ArgRS), N-terminal 'additional' domain"/>
    <property type="match status" value="1"/>
</dbReference>
<evidence type="ECO:0000259" key="14">
    <source>
        <dbReference type="SMART" id="SM01016"/>
    </source>
</evidence>
<keyword evidence="7 11" id="KW-0067">ATP-binding</keyword>
<reference evidence="15 16" key="1">
    <citation type="submission" date="2009-06" db="EMBL/GenBank/DDBJ databases">
        <title>Complete sequence of Thermotogales bacterium TBF 19.5.1.</title>
        <authorList>
            <consortium name="US DOE Joint Genome Institute"/>
            <person name="Lucas S."/>
            <person name="Copeland A."/>
            <person name="Lapidus A."/>
            <person name="Glavina del Rio T."/>
            <person name="Tice H."/>
            <person name="Bruce D."/>
            <person name="Goodwin L."/>
            <person name="Pitluck S."/>
            <person name="Chertkov O."/>
            <person name="Brettin T."/>
            <person name="Detter J.C."/>
            <person name="Han C."/>
            <person name="Schmutz J."/>
            <person name="Larimer F."/>
            <person name="Land M."/>
            <person name="Hauser L."/>
            <person name="Kyrpides N."/>
            <person name="Ovchinnikova G."/>
            <person name="Noll K."/>
        </authorList>
    </citation>
    <scope>NUCLEOTIDE SEQUENCE [LARGE SCALE GENOMIC DNA]</scope>
    <source>
        <strain evidence="16">ATCC BAA-1733 / DSM 21960 / TBF 19.5.1</strain>
    </source>
</reference>
<reference evidence="15 16" key="2">
    <citation type="journal article" date="2011" name="J. Bacteriol.">
        <title>Genome Sequence of Kosmotoga olearia Strain TBF 19.5.1, a Thermophilic Bacterium with a Wide Growth Temperature Range, Isolated from the Troll B Oil Platform in the North Sea.</title>
        <authorList>
            <person name="Swithers K.S."/>
            <person name="Dipippo J.L."/>
            <person name="Bruce D.C."/>
            <person name="Detter C."/>
            <person name="Tapia R."/>
            <person name="Han S."/>
            <person name="Goodwin L.A."/>
            <person name="Han J."/>
            <person name="Woyke T."/>
            <person name="Pitluck S."/>
            <person name="Pennacchio L."/>
            <person name="Nolan M."/>
            <person name="Mikhailova N."/>
            <person name="Land M.L."/>
            <person name="Nesbo C.L."/>
            <person name="Gogarten J.P."/>
            <person name="Noll K.M."/>
        </authorList>
    </citation>
    <scope>NUCLEOTIDE SEQUENCE [LARGE SCALE GENOMIC DNA]</scope>
    <source>
        <strain evidence="16">ATCC BAA-1733 / DSM 21960 / TBF 19.5.1</strain>
    </source>
</reference>
<evidence type="ECO:0000259" key="13">
    <source>
        <dbReference type="SMART" id="SM00836"/>
    </source>
</evidence>
<keyword evidence="5 11" id="KW-0436">Ligase</keyword>
<accession>C5CE24</accession>
<comment type="subunit">
    <text evidence="3 11">Monomer.</text>
</comment>
<keyword evidence="9 11" id="KW-0030">Aminoacyl-tRNA synthetase</keyword>
<dbReference type="InterPro" id="IPR001278">
    <property type="entry name" value="Arg-tRNA-ligase"/>
</dbReference>
<dbReference type="PANTHER" id="PTHR11956:SF5">
    <property type="entry name" value="ARGININE--TRNA LIGASE, CYTOPLASMIC"/>
    <property type="match status" value="1"/>
</dbReference>
<dbReference type="InterPro" id="IPR036695">
    <property type="entry name" value="Arg-tRNA-synth_N_sf"/>
</dbReference>
<dbReference type="PRINTS" id="PR01038">
    <property type="entry name" value="TRNASYNTHARG"/>
</dbReference>
<dbReference type="CDD" id="cd00671">
    <property type="entry name" value="ArgRS_core"/>
    <property type="match status" value="1"/>
</dbReference>
<evidence type="ECO:0000256" key="11">
    <source>
        <dbReference type="HAMAP-Rule" id="MF_00123"/>
    </source>
</evidence>
<dbReference type="InterPro" id="IPR014729">
    <property type="entry name" value="Rossmann-like_a/b/a_fold"/>
</dbReference>
<dbReference type="Pfam" id="PF03485">
    <property type="entry name" value="Arg_tRNA_synt_N"/>
    <property type="match status" value="1"/>
</dbReference>
<evidence type="ECO:0000313" key="15">
    <source>
        <dbReference type="EMBL" id="ACR80126.1"/>
    </source>
</evidence>
<dbReference type="GO" id="GO:0005524">
    <property type="term" value="F:ATP binding"/>
    <property type="evidence" value="ECO:0007669"/>
    <property type="project" value="UniProtKB-UniRule"/>
</dbReference>
<evidence type="ECO:0000313" key="16">
    <source>
        <dbReference type="Proteomes" id="UP000002382"/>
    </source>
</evidence>
<dbReference type="Proteomes" id="UP000002382">
    <property type="component" value="Chromosome"/>
</dbReference>
<dbReference type="eggNOG" id="COG0018">
    <property type="taxonomic scope" value="Bacteria"/>
</dbReference>
<dbReference type="SUPFAM" id="SSF47323">
    <property type="entry name" value="Anticodon-binding domain of a subclass of class I aminoacyl-tRNA synthetases"/>
    <property type="match status" value="1"/>
</dbReference>
<dbReference type="GO" id="GO:0006420">
    <property type="term" value="P:arginyl-tRNA aminoacylation"/>
    <property type="evidence" value="ECO:0007669"/>
    <property type="project" value="UniProtKB-UniRule"/>
</dbReference>
<evidence type="ECO:0000256" key="2">
    <source>
        <dbReference type="ARBA" id="ARBA00005594"/>
    </source>
</evidence>
<evidence type="ECO:0000256" key="8">
    <source>
        <dbReference type="ARBA" id="ARBA00022917"/>
    </source>
</evidence>
<dbReference type="STRING" id="521045.Kole_1434"/>
<dbReference type="Gene3D" id="1.10.730.10">
    <property type="entry name" value="Isoleucyl-tRNA Synthetase, Domain 1"/>
    <property type="match status" value="1"/>
</dbReference>
<dbReference type="PANTHER" id="PTHR11956">
    <property type="entry name" value="ARGINYL-TRNA SYNTHETASE"/>
    <property type="match status" value="1"/>
</dbReference>
<name>C5CE24_KOSOT</name>
<dbReference type="InterPro" id="IPR035684">
    <property type="entry name" value="ArgRS_core"/>
</dbReference>
<comment type="catalytic activity">
    <reaction evidence="10 11">
        <text>tRNA(Arg) + L-arginine + ATP = L-arginyl-tRNA(Arg) + AMP + diphosphate</text>
        <dbReference type="Rhea" id="RHEA:20301"/>
        <dbReference type="Rhea" id="RHEA-COMP:9658"/>
        <dbReference type="Rhea" id="RHEA-COMP:9673"/>
        <dbReference type="ChEBI" id="CHEBI:30616"/>
        <dbReference type="ChEBI" id="CHEBI:32682"/>
        <dbReference type="ChEBI" id="CHEBI:33019"/>
        <dbReference type="ChEBI" id="CHEBI:78442"/>
        <dbReference type="ChEBI" id="CHEBI:78513"/>
        <dbReference type="ChEBI" id="CHEBI:456215"/>
        <dbReference type="EC" id="6.1.1.19"/>
    </reaction>
</comment>
<keyword evidence="6 11" id="KW-0547">Nucleotide-binding</keyword>
<dbReference type="SMART" id="SM01016">
    <property type="entry name" value="Arg_tRNA_synt_N"/>
    <property type="match status" value="1"/>
</dbReference>
<proteinExistence type="inferred from homology"/>
<evidence type="ECO:0000256" key="4">
    <source>
        <dbReference type="ARBA" id="ARBA00022490"/>
    </source>
</evidence>
<dbReference type="EMBL" id="CP001634">
    <property type="protein sequence ID" value="ACR80126.1"/>
    <property type="molecule type" value="Genomic_DNA"/>
</dbReference>
<evidence type="ECO:0000256" key="12">
    <source>
        <dbReference type="RuleBase" id="RU363038"/>
    </source>
</evidence>
<dbReference type="InterPro" id="IPR009080">
    <property type="entry name" value="tRNAsynth_Ia_anticodon-bd"/>
</dbReference>
<keyword evidence="4 11" id="KW-0963">Cytoplasm</keyword>
<dbReference type="InterPro" id="IPR008909">
    <property type="entry name" value="DALR_anticod-bd"/>
</dbReference>
<dbReference type="GO" id="GO:0004814">
    <property type="term" value="F:arginine-tRNA ligase activity"/>
    <property type="evidence" value="ECO:0007669"/>
    <property type="project" value="UniProtKB-UniRule"/>
</dbReference>
<dbReference type="KEGG" id="kol:Kole_1434"/>
<evidence type="ECO:0000256" key="10">
    <source>
        <dbReference type="ARBA" id="ARBA00049339"/>
    </source>
</evidence>
<dbReference type="SUPFAM" id="SSF52374">
    <property type="entry name" value="Nucleotidylyl transferase"/>
    <property type="match status" value="1"/>
</dbReference>
<evidence type="ECO:0000256" key="3">
    <source>
        <dbReference type="ARBA" id="ARBA00011245"/>
    </source>
</evidence>
<keyword evidence="16" id="KW-1185">Reference proteome</keyword>
<sequence length="542" mass="62701">MIKELLKNDIKRVVSDLGIDEVPDFKVEIPPEEFGDYSTNVAFLLTKKLRKSPKMIAEELSGRFSELEYVLKVTVAGPGFINFVLNDSIYRKSLFHIVDNPRFWEKEGDTLIQFEFGSANPTGPYTIGHGRQLIFGDVLCNVFQARGYRVHREMYINDAGRQIKLLGRSLWVRYNELFGKEYELPEDGYRGEYLIDLAEELKISYGDRFVDRWDSEIEEFFKSYAVGKIMEGMKESLERLGMSFDNYFSEKSLVDDGSVEEILRKFDEMGLTYRKDGALWFAVSKFVDDDDKVLVRSDGTYTYFLTDIAYHYNKYKRGYRRAYDIWGADHMGHIPRMRAAMKALGIADDFLYFIIHQYVNIKRGGEVIKMSTRKGQFSTLDELVESVGKDATRYFFAMFDPDTHMLFDIDLAKKKNNENPVFYVQYAHARIASIFRTASQRGMKLDTRIPEVLMNEEEKRLIKQLGNFPEILDQITEDYKTNRLTNYLESLAGAFHAFYNKHVVVDADSPELSMFRLTLCKAVKNVLSDGLSLIGVSAPESM</sequence>
<dbReference type="RefSeq" id="WP_015868773.1">
    <property type="nucleotide sequence ID" value="NC_012785.1"/>
</dbReference>
<dbReference type="Pfam" id="PF05746">
    <property type="entry name" value="DALR_1"/>
    <property type="match status" value="1"/>
</dbReference>
<comment type="subcellular location">
    <subcellularLocation>
        <location evidence="1 11">Cytoplasm</location>
    </subcellularLocation>
</comment>
<dbReference type="InterPro" id="IPR005148">
    <property type="entry name" value="Arg-tRNA-synth_N"/>
</dbReference>
<evidence type="ECO:0000256" key="9">
    <source>
        <dbReference type="ARBA" id="ARBA00023146"/>
    </source>
</evidence>
<dbReference type="HOGENOM" id="CLU_006406_0_1_0"/>
<dbReference type="NCBIfam" id="TIGR00456">
    <property type="entry name" value="argS"/>
    <property type="match status" value="1"/>
</dbReference>
<dbReference type="FunFam" id="1.10.730.10:FF:000008">
    <property type="entry name" value="Arginine--tRNA ligase"/>
    <property type="match status" value="1"/>
</dbReference>
<dbReference type="Pfam" id="PF00750">
    <property type="entry name" value="tRNA-synt_1d"/>
    <property type="match status" value="1"/>
</dbReference>
<organism evidence="15 16">
    <name type="scientific">Kosmotoga olearia (strain ATCC BAA-1733 / DSM 21960 / TBF 19.5.1)</name>
    <dbReference type="NCBI Taxonomy" id="521045"/>
    <lineage>
        <taxon>Bacteria</taxon>
        <taxon>Thermotogati</taxon>
        <taxon>Thermotogota</taxon>
        <taxon>Thermotogae</taxon>
        <taxon>Kosmotogales</taxon>
        <taxon>Kosmotogaceae</taxon>
        <taxon>Kosmotoga</taxon>
    </lineage>
</organism>
<comment type="caution">
    <text evidence="11">Lacks conserved residue(s) required for the propagation of feature annotation.</text>
</comment>
<dbReference type="FunFam" id="3.40.50.620:FF:000062">
    <property type="entry name" value="Arginine--tRNA ligase"/>
    <property type="match status" value="1"/>
</dbReference>
<evidence type="ECO:0000256" key="6">
    <source>
        <dbReference type="ARBA" id="ARBA00022741"/>
    </source>
</evidence>
<dbReference type="SMART" id="SM00836">
    <property type="entry name" value="DALR_1"/>
    <property type="match status" value="1"/>
</dbReference>
<dbReference type="GO" id="GO:0005737">
    <property type="term" value="C:cytoplasm"/>
    <property type="evidence" value="ECO:0007669"/>
    <property type="project" value="UniProtKB-SubCell"/>
</dbReference>
<comment type="similarity">
    <text evidence="2 11 12">Belongs to the class-I aminoacyl-tRNA synthetase family.</text>
</comment>
<protein>
    <recommendedName>
        <fullName evidence="11">Arginine--tRNA ligase</fullName>
        <ecNumber evidence="11">6.1.1.19</ecNumber>
    </recommendedName>
    <alternativeName>
        <fullName evidence="11">Arginyl-tRNA synthetase</fullName>
        <shortName evidence="11">ArgRS</shortName>
    </alternativeName>
</protein>
<dbReference type="HAMAP" id="MF_00123">
    <property type="entry name" value="Arg_tRNA_synth"/>
    <property type="match status" value="1"/>
</dbReference>
<evidence type="ECO:0000256" key="1">
    <source>
        <dbReference type="ARBA" id="ARBA00004496"/>
    </source>
</evidence>
<evidence type="ECO:0000256" key="7">
    <source>
        <dbReference type="ARBA" id="ARBA00022840"/>
    </source>
</evidence>
<dbReference type="EC" id="6.1.1.19" evidence="11"/>
<keyword evidence="8 11" id="KW-0648">Protein biosynthesis</keyword>
<gene>
    <name evidence="11" type="primary">argS</name>
    <name evidence="15" type="ordered locus">Kole_1434</name>
</gene>
<evidence type="ECO:0000256" key="5">
    <source>
        <dbReference type="ARBA" id="ARBA00022598"/>
    </source>
</evidence>
<dbReference type="Gene3D" id="3.40.50.620">
    <property type="entry name" value="HUPs"/>
    <property type="match status" value="1"/>
</dbReference>
<dbReference type="Gene3D" id="3.30.1360.70">
    <property type="entry name" value="Arginyl tRNA synthetase N-terminal domain"/>
    <property type="match status" value="1"/>
</dbReference>
<feature type="domain" description="Arginyl tRNA synthetase N-terminal" evidence="14">
    <location>
        <begin position="4"/>
        <end position="85"/>
    </location>
</feature>